<keyword evidence="2 7" id="KW-0689">Ribosomal protein</keyword>
<protein>
    <submittedName>
        <fullName evidence="7">60S ribosomal protein l9</fullName>
    </submittedName>
</protein>
<evidence type="ECO:0000313" key="7">
    <source>
        <dbReference type="EMBL" id="GER55902.1"/>
    </source>
</evidence>
<organism evidence="7 8">
    <name type="scientific">Striga asiatica</name>
    <name type="common">Asiatic witchweed</name>
    <name type="synonym">Buchnera asiatica</name>
    <dbReference type="NCBI Taxonomy" id="4170"/>
    <lineage>
        <taxon>Eukaryota</taxon>
        <taxon>Viridiplantae</taxon>
        <taxon>Streptophyta</taxon>
        <taxon>Embryophyta</taxon>
        <taxon>Tracheophyta</taxon>
        <taxon>Spermatophyta</taxon>
        <taxon>Magnoliopsida</taxon>
        <taxon>eudicotyledons</taxon>
        <taxon>Gunneridae</taxon>
        <taxon>Pentapetalae</taxon>
        <taxon>asterids</taxon>
        <taxon>lamiids</taxon>
        <taxon>Lamiales</taxon>
        <taxon>Orobanchaceae</taxon>
        <taxon>Buchnereae</taxon>
        <taxon>Striga</taxon>
    </lineage>
</organism>
<evidence type="ECO:0000259" key="5">
    <source>
        <dbReference type="Pfam" id="PF00347"/>
    </source>
</evidence>
<feature type="region of interest" description="Disordered" evidence="4">
    <location>
        <begin position="81"/>
        <end position="115"/>
    </location>
</feature>
<evidence type="ECO:0000256" key="2">
    <source>
        <dbReference type="ARBA" id="ARBA00022980"/>
    </source>
</evidence>
<evidence type="ECO:0000259" key="6">
    <source>
        <dbReference type="Pfam" id="PF26130"/>
    </source>
</evidence>
<evidence type="ECO:0000256" key="4">
    <source>
        <dbReference type="SAM" id="MobiDB-lite"/>
    </source>
</evidence>
<accession>A0A5A7RFD5</accession>
<dbReference type="OrthoDB" id="998442at2759"/>
<comment type="similarity">
    <text evidence="1">Belongs to the universal ribosomal protein uL6 family.</text>
</comment>
<proteinExistence type="inferred from homology"/>
<dbReference type="EMBL" id="BKCP01012292">
    <property type="protein sequence ID" value="GER55902.1"/>
    <property type="molecule type" value="Genomic_DNA"/>
</dbReference>
<dbReference type="GO" id="GO:0022625">
    <property type="term" value="C:cytosolic large ribosomal subunit"/>
    <property type="evidence" value="ECO:0007669"/>
    <property type="project" value="TreeGrafter"/>
</dbReference>
<comment type="caution">
    <text evidence="7">The sequence shown here is derived from an EMBL/GenBank/DDBJ whole genome shotgun (WGS) entry which is preliminary data.</text>
</comment>
<sequence>MADSKNLSIFLNHGGSFVMLDNAMEYFGGDVHIRHGIDLDRFGYLDLVDEIEKLGYTEVGNLYYKIRAEMGLIQRKQKSVVSHATEAENPPPAPQSGRKKPRRNPVRMTQTEPTLQSANDHGIENFLILWKRCPDLTCNIIHISCHVGLSCRTGWHQSASELINAWSCKKLKGNSTSQAIPDDMKIQVKAKMIEVEGPRSKLTRNFKHLITEETTGKKKLKVDAWFSNQKTTTAIRTALSHITNLINGVTKGYRYKMHFYYARAEYVIGYWITVAYGSKNVISDEKGGYV</sequence>
<keyword evidence="8" id="KW-1185">Reference proteome</keyword>
<evidence type="ECO:0000313" key="8">
    <source>
        <dbReference type="Proteomes" id="UP000325081"/>
    </source>
</evidence>
<dbReference type="AlphaFoldDB" id="A0A5A7RFD5"/>
<dbReference type="SUPFAM" id="SSF56053">
    <property type="entry name" value="Ribosomal protein L6"/>
    <property type="match status" value="1"/>
</dbReference>
<dbReference type="Pfam" id="PF00347">
    <property type="entry name" value="Ribosomal_L6"/>
    <property type="match status" value="1"/>
</dbReference>
<dbReference type="FunFam" id="3.90.930.12:FF:000004">
    <property type="entry name" value="60S ribosomal protein L9"/>
    <property type="match status" value="1"/>
</dbReference>
<dbReference type="InterPro" id="IPR000702">
    <property type="entry name" value="Ribosomal_uL6-like"/>
</dbReference>
<dbReference type="GO" id="GO:0003735">
    <property type="term" value="F:structural constituent of ribosome"/>
    <property type="evidence" value="ECO:0007669"/>
    <property type="project" value="InterPro"/>
</dbReference>
<dbReference type="InterPro" id="IPR020040">
    <property type="entry name" value="Ribosomal_uL6_a/b-dom"/>
</dbReference>
<dbReference type="Proteomes" id="UP000325081">
    <property type="component" value="Unassembled WGS sequence"/>
</dbReference>
<feature type="domain" description="PB1-like" evidence="6">
    <location>
        <begin position="5"/>
        <end position="72"/>
    </location>
</feature>
<evidence type="ECO:0000256" key="1">
    <source>
        <dbReference type="ARBA" id="ARBA00009356"/>
    </source>
</evidence>
<dbReference type="Gene3D" id="3.90.930.12">
    <property type="entry name" value="Ribosomal protein L6, alpha-beta domain"/>
    <property type="match status" value="1"/>
</dbReference>
<dbReference type="Pfam" id="PF26130">
    <property type="entry name" value="PB1-like"/>
    <property type="match status" value="1"/>
</dbReference>
<dbReference type="InterPro" id="IPR036789">
    <property type="entry name" value="Ribosomal_uL6-like_a/b-dom_sf"/>
</dbReference>
<name>A0A5A7RFD5_STRAF</name>
<dbReference type="GO" id="GO:0002181">
    <property type="term" value="P:cytoplasmic translation"/>
    <property type="evidence" value="ECO:0007669"/>
    <property type="project" value="TreeGrafter"/>
</dbReference>
<dbReference type="InterPro" id="IPR058594">
    <property type="entry name" value="PB1-like_dom_pln"/>
</dbReference>
<keyword evidence="3" id="KW-0687">Ribonucleoprotein</keyword>
<gene>
    <name evidence="7" type="ORF">STAS_33594</name>
</gene>
<reference evidence="8" key="1">
    <citation type="journal article" date="2019" name="Curr. Biol.">
        <title>Genome Sequence of Striga asiatica Provides Insight into the Evolution of Plant Parasitism.</title>
        <authorList>
            <person name="Yoshida S."/>
            <person name="Kim S."/>
            <person name="Wafula E.K."/>
            <person name="Tanskanen J."/>
            <person name="Kim Y.M."/>
            <person name="Honaas L."/>
            <person name="Yang Z."/>
            <person name="Spallek T."/>
            <person name="Conn C.E."/>
            <person name="Ichihashi Y."/>
            <person name="Cheong K."/>
            <person name="Cui S."/>
            <person name="Der J.P."/>
            <person name="Gundlach H."/>
            <person name="Jiao Y."/>
            <person name="Hori C."/>
            <person name="Ishida J.K."/>
            <person name="Kasahara H."/>
            <person name="Kiba T."/>
            <person name="Kim M.S."/>
            <person name="Koo N."/>
            <person name="Laohavisit A."/>
            <person name="Lee Y.H."/>
            <person name="Lumba S."/>
            <person name="McCourt P."/>
            <person name="Mortimer J.C."/>
            <person name="Mutuku J.M."/>
            <person name="Nomura T."/>
            <person name="Sasaki-Sekimoto Y."/>
            <person name="Seto Y."/>
            <person name="Wang Y."/>
            <person name="Wakatake T."/>
            <person name="Sakakibara H."/>
            <person name="Demura T."/>
            <person name="Yamaguchi S."/>
            <person name="Yoneyama K."/>
            <person name="Manabe R.I."/>
            <person name="Nelson D.C."/>
            <person name="Schulman A.H."/>
            <person name="Timko M.P."/>
            <person name="dePamphilis C.W."/>
            <person name="Choi D."/>
            <person name="Shirasu K."/>
        </authorList>
    </citation>
    <scope>NUCLEOTIDE SEQUENCE [LARGE SCALE GENOMIC DNA]</scope>
    <source>
        <strain evidence="8">cv. UVA1</strain>
    </source>
</reference>
<dbReference type="PANTHER" id="PTHR11655">
    <property type="entry name" value="60S/50S RIBOSOMAL PROTEIN L6/L9"/>
    <property type="match status" value="1"/>
</dbReference>
<feature type="domain" description="Large ribosomal subunit protein uL6 alpha-beta" evidence="5">
    <location>
        <begin position="180"/>
        <end position="252"/>
    </location>
</feature>
<dbReference type="PANTHER" id="PTHR11655:SF49">
    <property type="entry name" value="60S RIBOSOMAL PROTEIN L9"/>
    <property type="match status" value="1"/>
</dbReference>
<evidence type="ECO:0000256" key="3">
    <source>
        <dbReference type="ARBA" id="ARBA00023274"/>
    </source>
</evidence>
<dbReference type="GO" id="GO:0019843">
    <property type="term" value="F:rRNA binding"/>
    <property type="evidence" value="ECO:0007669"/>
    <property type="project" value="InterPro"/>
</dbReference>